<evidence type="ECO:0000313" key="2">
    <source>
        <dbReference type="EMBL" id="KAF2158745.1"/>
    </source>
</evidence>
<evidence type="ECO:0000256" key="1">
    <source>
        <dbReference type="ARBA" id="ARBA00023242"/>
    </source>
</evidence>
<gene>
    <name evidence="2" type="ORF">M409DRAFT_61404</name>
</gene>
<dbReference type="InterPro" id="IPR036864">
    <property type="entry name" value="Zn2-C6_fun-type_DNA-bd_sf"/>
</dbReference>
<organism evidence="2 3">
    <name type="scientific">Zasmidium cellare ATCC 36951</name>
    <dbReference type="NCBI Taxonomy" id="1080233"/>
    <lineage>
        <taxon>Eukaryota</taxon>
        <taxon>Fungi</taxon>
        <taxon>Dikarya</taxon>
        <taxon>Ascomycota</taxon>
        <taxon>Pezizomycotina</taxon>
        <taxon>Dothideomycetes</taxon>
        <taxon>Dothideomycetidae</taxon>
        <taxon>Mycosphaerellales</taxon>
        <taxon>Mycosphaerellaceae</taxon>
        <taxon>Zasmidium</taxon>
    </lineage>
</organism>
<dbReference type="InterPro" id="IPR052973">
    <property type="entry name" value="Fungal_sec-metab_reg_TF"/>
</dbReference>
<dbReference type="RefSeq" id="XP_033659634.1">
    <property type="nucleotide sequence ID" value="XM_033814745.1"/>
</dbReference>
<reference evidence="2" key="1">
    <citation type="journal article" date="2020" name="Stud. Mycol.">
        <title>101 Dothideomycetes genomes: a test case for predicting lifestyles and emergence of pathogens.</title>
        <authorList>
            <person name="Haridas S."/>
            <person name="Albert R."/>
            <person name="Binder M."/>
            <person name="Bloem J."/>
            <person name="Labutti K."/>
            <person name="Salamov A."/>
            <person name="Andreopoulos B."/>
            <person name="Baker S."/>
            <person name="Barry K."/>
            <person name="Bills G."/>
            <person name="Bluhm B."/>
            <person name="Cannon C."/>
            <person name="Castanera R."/>
            <person name="Culley D."/>
            <person name="Daum C."/>
            <person name="Ezra D."/>
            <person name="Gonzalez J."/>
            <person name="Henrissat B."/>
            <person name="Kuo A."/>
            <person name="Liang C."/>
            <person name="Lipzen A."/>
            <person name="Lutzoni F."/>
            <person name="Magnuson J."/>
            <person name="Mondo S."/>
            <person name="Nolan M."/>
            <person name="Ohm R."/>
            <person name="Pangilinan J."/>
            <person name="Park H.-J."/>
            <person name="Ramirez L."/>
            <person name="Alfaro M."/>
            <person name="Sun H."/>
            <person name="Tritt A."/>
            <person name="Yoshinaga Y."/>
            <person name="Zwiers L.-H."/>
            <person name="Turgeon B."/>
            <person name="Goodwin S."/>
            <person name="Spatafora J."/>
            <person name="Crous P."/>
            <person name="Grigoriev I."/>
        </authorList>
    </citation>
    <scope>NUCLEOTIDE SEQUENCE</scope>
    <source>
        <strain evidence="2">ATCC 36951</strain>
    </source>
</reference>
<dbReference type="CDD" id="cd00067">
    <property type="entry name" value="GAL4"/>
    <property type="match status" value="1"/>
</dbReference>
<dbReference type="Proteomes" id="UP000799537">
    <property type="component" value="Unassembled WGS sequence"/>
</dbReference>
<accession>A0A6A6BVM5</accession>
<name>A0A6A6BVM5_ZASCE</name>
<proteinExistence type="predicted"/>
<keyword evidence="1" id="KW-0539">Nucleus</keyword>
<dbReference type="SUPFAM" id="SSF57701">
    <property type="entry name" value="Zn2/Cys6 DNA-binding domain"/>
    <property type="match status" value="1"/>
</dbReference>
<dbReference type="GeneID" id="54568017"/>
<dbReference type="InterPro" id="IPR001138">
    <property type="entry name" value="Zn2Cys6_DnaBD"/>
</dbReference>
<evidence type="ECO:0008006" key="4">
    <source>
        <dbReference type="Google" id="ProtNLM"/>
    </source>
</evidence>
<keyword evidence="3" id="KW-1185">Reference proteome</keyword>
<dbReference type="PANTHER" id="PTHR35392">
    <property type="entry name" value="ZN(II)2CYS6 TRANSCRIPTION FACTOR (EUROFUNG)-RELATED-RELATED"/>
    <property type="match status" value="1"/>
</dbReference>
<dbReference type="EMBL" id="ML993650">
    <property type="protein sequence ID" value="KAF2158745.1"/>
    <property type="molecule type" value="Genomic_DNA"/>
</dbReference>
<evidence type="ECO:0000313" key="3">
    <source>
        <dbReference type="Proteomes" id="UP000799537"/>
    </source>
</evidence>
<sequence length="333" mass="37256">MKDMRPKKINYSNGSTPISRKDASTVCVQETLNEPFHITSDIFESPGISGVVSNGAFEPNCIVERVIPASVQEVSQISSSRTATACIPCWRQKLKCVAKHHGVCQHCSKTSIPVQLCIKERFTSDQVFSKWRENGYQSQLAWYNLTPVHSTTALLCHDSQGPTLRVSCCLFQPASPEQTRLYYKIGSGWDYIETTSYALDDPDLEMMRIHEYVQSCLGFFLAGTSSDSSPLRTLFEVAPPETTDPLMRMALSLWAANRALMSGWQMSGLDWLGMFLVVDECSPLYGSVPAPRVLQNQLDRQLETYIATVEAKFLKELSSAMLRNRPYLSLATP</sequence>
<dbReference type="AlphaFoldDB" id="A0A6A6BVM5"/>
<dbReference type="PANTHER" id="PTHR35392:SF3">
    <property type="entry name" value="ZN(2)-C6 FUNGAL-TYPE DOMAIN-CONTAINING PROTEIN"/>
    <property type="match status" value="1"/>
</dbReference>
<dbReference type="GO" id="GO:0008270">
    <property type="term" value="F:zinc ion binding"/>
    <property type="evidence" value="ECO:0007669"/>
    <property type="project" value="InterPro"/>
</dbReference>
<protein>
    <recommendedName>
        <fullName evidence="4">Zn(2)-C6 fungal-type domain-containing protein</fullName>
    </recommendedName>
</protein>
<dbReference type="OrthoDB" id="5362630at2759"/>
<dbReference type="GO" id="GO:0000981">
    <property type="term" value="F:DNA-binding transcription factor activity, RNA polymerase II-specific"/>
    <property type="evidence" value="ECO:0007669"/>
    <property type="project" value="InterPro"/>
</dbReference>